<keyword evidence="2" id="KW-0472">Membrane</keyword>
<accession>A0ABY5FZ11</accession>
<keyword evidence="4" id="KW-1185">Reference proteome</keyword>
<feature type="transmembrane region" description="Helical" evidence="2">
    <location>
        <begin position="6"/>
        <end position="30"/>
    </location>
</feature>
<keyword evidence="2" id="KW-0812">Transmembrane</keyword>
<evidence type="ECO:0008006" key="5">
    <source>
        <dbReference type="Google" id="ProtNLM"/>
    </source>
</evidence>
<organism evidence="3 4">
    <name type="scientific">Microcella humidisoli</name>
    <dbReference type="NCBI Taxonomy" id="2963406"/>
    <lineage>
        <taxon>Bacteria</taxon>
        <taxon>Bacillati</taxon>
        <taxon>Actinomycetota</taxon>
        <taxon>Actinomycetes</taxon>
        <taxon>Micrococcales</taxon>
        <taxon>Microbacteriaceae</taxon>
        <taxon>Microcella</taxon>
    </lineage>
</organism>
<evidence type="ECO:0000256" key="2">
    <source>
        <dbReference type="SAM" id="Phobius"/>
    </source>
</evidence>
<name>A0ABY5FZ11_9MICO</name>
<evidence type="ECO:0000256" key="1">
    <source>
        <dbReference type="SAM" id="MobiDB-lite"/>
    </source>
</evidence>
<reference evidence="3" key="1">
    <citation type="submission" date="2022-07" db="EMBL/GenBank/DDBJ databases">
        <title>Taxonomic analysis of Microcella humidisoli nov. sp., isolated from riverside soil.</title>
        <authorList>
            <person name="Molina K.M."/>
            <person name="Kim S.B."/>
        </authorList>
    </citation>
    <scope>NUCLEOTIDE SEQUENCE</scope>
    <source>
        <strain evidence="3">MMS21-STM10</strain>
    </source>
</reference>
<gene>
    <name evidence="3" type="ORF">NNL39_04510</name>
</gene>
<dbReference type="EMBL" id="CP101497">
    <property type="protein sequence ID" value="UTT63371.1"/>
    <property type="molecule type" value="Genomic_DNA"/>
</dbReference>
<keyword evidence="2" id="KW-1133">Transmembrane helix</keyword>
<evidence type="ECO:0000313" key="3">
    <source>
        <dbReference type="EMBL" id="UTT63371.1"/>
    </source>
</evidence>
<proteinExistence type="predicted"/>
<sequence length="79" mass="8218">MDLSIIIVLTAAVLGVLLLVLLAVAVIVLGPAVRRSLAEREASGSQPSGEQEQRSEPDVDRPVADAQPAHGDGPEAPER</sequence>
<protein>
    <recommendedName>
        <fullName evidence="5">Signal recognition particle-docking protein FtsY</fullName>
    </recommendedName>
</protein>
<evidence type="ECO:0000313" key="4">
    <source>
        <dbReference type="Proteomes" id="UP001060039"/>
    </source>
</evidence>
<dbReference type="Proteomes" id="UP001060039">
    <property type="component" value="Chromosome"/>
</dbReference>
<feature type="compositionally biased region" description="Basic and acidic residues" evidence="1">
    <location>
        <begin position="51"/>
        <end position="63"/>
    </location>
</feature>
<feature type="region of interest" description="Disordered" evidence="1">
    <location>
        <begin position="38"/>
        <end position="79"/>
    </location>
</feature>
<dbReference type="RefSeq" id="WP_255160503.1">
    <property type="nucleotide sequence ID" value="NZ_CP101497.1"/>
</dbReference>